<evidence type="ECO:0000313" key="1">
    <source>
        <dbReference type="EMBL" id="JAE01934.1"/>
    </source>
</evidence>
<name>A0A0A9ESE0_ARUDO</name>
<sequence length="38" mass="3954">MFLQPPSSVVYSPCICYFLDAPDLGNGLIILGNPAGLG</sequence>
<dbReference type="EMBL" id="GBRH01195962">
    <property type="protein sequence ID" value="JAE01934.1"/>
    <property type="molecule type" value="Transcribed_RNA"/>
</dbReference>
<proteinExistence type="predicted"/>
<protein>
    <submittedName>
        <fullName evidence="1">Uncharacterized protein</fullName>
    </submittedName>
</protein>
<organism evidence="1">
    <name type="scientific">Arundo donax</name>
    <name type="common">Giant reed</name>
    <name type="synonym">Donax arundinaceus</name>
    <dbReference type="NCBI Taxonomy" id="35708"/>
    <lineage>
        <taxon>Eukaryota</taxon>
        <taxon>Viridiplantae</taxon>
        <taxon>Streptophyta</taxon>
        <taxon>Embryophyta</taxon>
        <taxon>Tracheophyta</taxon>
        <taxon>Spermatophyta</taxon>
        <taxon>Magnoliopsida</taxon>
        <taxon>Liliopsida</taxon>
        <taxon>Poales</taxon>
        <taxon>Poaceae</taxon>
        <taxon>PACMAD clade</taxon>
        <taxon>Arundinoideae</taxon>
        <taxon>Arundineae</taxon>
        <taxon>Arundo</taxon>
    </lineage>
</organism>
<reference evidence="1" key="1">
    <citation type="submission" date="2014-09" db="EMBL/GenBank/DDBJ databases">
        <authorList>
            <person name="Magalhaes I.L.F."/>
            <person name="Oliveira U."/>
            <person name="Santos F.R."/>
            <person name="Vidigal T.H.D.A."/>
            <person name="Brescovit A.D."/>
            <person name="Santos A.J."/>
        </authorList>
    </citation>
    <scope>NUCLEOTIDE SEQUENCE</scope>
    <source>
        <tissue evidence="1">Shoot tissue taken approximately 20 cm above the soil surface</tissue>
    </source>
</reference>
<dbReference type="AlphaFoldDB" id="A0A0A9ESE0"/>
<reference evidence="1" key="2">
    <citation type="journal article" date="2015" name="Data Brief">
        <title>Shoot transcriptome of the giant reed, Arundo donax.</title>
        <authorList>
            <person name="Barrero R.A."/>
            <person name="Guerrero F.D."/>
            <person name="Moolhuijzen P."/>
            <person name="Goolsby J.A."/>
            <person name="Tidwell J."/>
            <person name="Bellgard S.E."/>
            <person name="Bellgard M.I."/>
        </authorList>
    </citation>
    <scope>NUCLEOTIDE SEQUENCE</scope>
    <source>
        <tissue evidence="1">Shoot tissue taken approximately 20 cm above the soil surface</tissue>
    </source>
</reference>
<accession>A0A0A9ESE0</accession>